<dbReference type="Pfam" id="PF25597">
    <property type="entry name" value="SH3_retrovirus"/>
    <property type="match status" value="1"/>
</dbReference>
<dbReference type="InterPro" id="IPR025724">
    <property type="entry name" value="GAG-pre-integrase_dom"/>
</dbReference>
<reference evidence="3 4" key="1">
    <citation type="journal article" date="2015" name="Proc. Natl. Acad. Sci. U.S.A.">
        <title>The resurrection genome of Boea hygrometrica: A blueprint for survival of dehydration.</title>
        <authorList>
            <person name="Xiao L."/>
            <person name="Yang G."/>
            <person name="Zhang L."/>
            <person name="Yang X."/>
            <person name="Zhao S."/>
            <person name="Ji Z."/>
            <person name="Zhou Q."/>
            <person name="Hu M."/>
            <person name="Wang Y."/>
            <person name="Chen M."/>
            <person name="Xu Y."/>
            <person name="Jin H."/>
            <person name="Xiao X."/>
            <person name="Hu G."/>
            <person name="Bao F."/>
            <person name="Hu Y."/>
            <person name="Wan P."/>
            <person name="Li L."/>
            <person name="Deng X."/>
            <person name="Kuang T."/>
            <person name="Xiang C."/>
            <person name="Zhu J.K."/>
            <person name="Oliver M.J."/>
            <person name="He Y."/>
        </authorList>
    </citation>
    <scope>NUCLEOTIDE SEQUENCE [LARGE SCALE GENOMIC DNA]</scope>
    <source>
        <strain evidence="4">cv. XS01</strain>
    </source>
</reference>
<gene>
    <name evidence="3" type="ORF">F511_29879</name>
</gene>
<proteinExistence type="predicted"/>
<keyword evidence="4" id="KW-1185">Reference proteome</keyword>
<dbReference type="InterPro" id="IPR001584">
    <property type="entry name" value="Integrase_cat-core"/>
</dbReference>
<dbReference type="PANTHER" id="PTHR42648">
    <property type="entry name" value="TRANSPOSASE, PUTATIVE-RELATED"/>
    <property type="match status" value="1"/>
</dbReference>
<dbReference type="Proteomes" id="UP000250235">
    <property type="component" value="Unassembled WGS sequence"/>
</dbReference>
<dbReference type="PROSITE" id="PS50994">
    <property type="entry name" value="INTEGRASE"/>
    <property type="match status" value="1"/>
</dbReference>
<dbReference type="InterPro" id="IPR039537">
    <property type="entry name" value="Retrotran_Ty1/copia-like"/>
</dbReference>
<evidence type="ECO:0000259" key="2">
    <source>
        <dbReference type="PROSITE" id="PS50994"/>
    </source>
</evidence>
<dbReference type="InterPro" id="IPR036397">
    <property type="entry name" value="RNaseH_sf"/>
</dbReference>
<dbReference type="PANTHER" id="PTHR42648:SF27">
    <property type="entry name" value="RNA-DIRECTED DNA POLYMERASE"/>
    <property type="match status" value="1"/>
</dbReference>
<evidence type="ECO:0000313" key="3">
    <source>
        <dbReference type="EMBL" id="KZV20448.1"/>
    </source>
</evidence>
<dbReference type="InterPro" id="IPR012337">
    <property type="entry name" value="RNaseH-like_sf"/>
</dbReference>
<name>A0A2Z7AFR9_9LAMI</name>
<dbReference type="Pfam" id="PF13976">
    <property type="entry name" value="gag_pre-integrs"/>
    <property type="match status" value="1"/>
</dbReference>
<dbReference type="SUPFAM" id="SSF53098">
    <property type="entry name" value="Ribonuclease H-like"/>
    <property type="match status" value="1"/>
</dbReference>
<dbReference type="AlphaFoldDB" id="A0A2Z7AFR9"/>
<sequence>LWHARLGHVSLSRMNKLVRSDLFDLSDINSLPTCESCLKGKITKHPFKGKGERAQDLLDLIHTDVCGLFSIGTKYGHTYFITFTDDYSRYGYLYLMKYKSESFERFKEFKAKVENQLGKSIKALRSDRGGEYLSAEFQDYLRENGILSQWTPPATPQLNGVAERRNRTFFDMVRSMMSFTELPTSFWGYALETAVMLLNNVHTKAVDKTPYEIWMGKPPKYSFMRIWGCPAYVKQTVGDKLDTRSILCYFIGYPKNSIGYYFYYPSETKVFVSRNATFMERELLLDRKGRIVELEEVREPTEVPSESPAPTEPVPDMVAPRRSERIPRAPERYGFLLEDDQGITDSACKNQLFMVSVQYGPFNTYVPIRSTTIGKSRVARDPITMHTSWRLIVTSRVLLDSIGYPRMKASDESSATKHRLLHGSGPHPIPPPNDWVRSYHAESQ</sequence>
<dbReference type="GO" id="GO:0003676">
    <property type="term" value="F:nucleic acid binding"/>
    <property type="evidence" value="ECO:0007669"/>
    <property type="project" value="InterPro"/>
</dbReference>
<dbReference type="InterPro" id="IPR057670">
    <property type="entry name" value="SH3_retrovirus"/>
</dbReference>
<feature type="non-terminal residue" evidence="3">
    <location>
        <position position="1"/>
    </location>
</feature>
<organism evidence="3 4">
    <name type="scientific">Dorcoceras hygrometricum</name>
    <dbReference type="NCBI Taxonomy" id="472368"/>
    <lineage>
        <taxon>Eukaryota</taxon>
        <taxon>Viridiplantae</taxon>
        <taxon>Streptophyta</taxon>
        <taxon>Embryophyta</taxon>
        <taxon>Tracheophyta</taxon>
        <taxon>Spermatophyta</taxon>
        <taxon>Magnoliopsida</taxon>
        <taxon>eudicotyledons</taxon>
        <taxon>Gunneridae</taxon>
        <taxon>Pentapetalae</taxon>
        <taxon>asterids</taxon>
        <taxon>lamiids</taxon>
        <taxon>Lamiales</taxon>
        <taxon>Gesneriaceae</taxon>
        <taxon>Didymocarpoideae</taxon>
        <taxon>Trichosporeae</taxon>
        <taxon>Loxocarpinae</taxon>
        <taxon>Dorcoceras</taxon>
    </lineage>
</organism>
<dbReference type="Gene3D" id="3.30.420.10">
    <property type="entry name" value="Ribonuclease H-like superfamily/Ribonuclease H"/>
    <property type="match status" value="1"/>
</dbReference>
<dbReference type="EMBL" id="KV015655">
    <property type="protein sequence ID" value="KZV20448.1"/>
    <property type="molecule type" value="Genomic_DNA"/>
</dbReference>
<dbReference type="Pfam" id="PF00665">
    <property type="entry name" value="rve"/>
    <property type="match status" value="1"/>
</dbReference>
<evidence type="ECO:0000313" key="4">
    <source>
        <dbReference type="Proteomes" id="UP000250235"/>
    </source>
</evidence>
<feature type="domain" description="Integrase catalytic" evidence="2">
    <location>
        <begin position="42"/>
        <end position="218"/>
    </location>
</feature>
<evidence type="ECO:0000256" key="1">
    <source>
        <dbReference type="SAM" id="MobiDB-lite"/>
    </source>
</evidence>
<feature type="region of interest" description="Disordered" evidence="1">
    <location>
        <begin position="410"/>
        <end position="444"/>
    </location>
</feature>
<feature type="region of interest" description="Disordered" evidence="1">
    <location>
        <begin position="297"/>
        <end position="319"/>
    </location>
</feature>
<accession>A0A2Z7AFR9</accession>
<protein>
    <submittedName>
        <fullName evidence="3">Retrovirus-related Pol polyprotein from transposon TNT 1-94</fullName>
    </submittedName>
</protein>
<dbReference type="GO" id="GO:0015074">
    <property type="term" value="P:DNA integration"/>
    <property type="evidence" value="ECO:0007669"/>
    <property type="project" value="InterPro"/>
</dbReference>
<dbReference type="OrthoDB" id="1703812at2759"/>